<sequence length="154" mass="16505">MPLAPSLHSSAAGLERLMVGDCVTSAANLMCHRCPALAPWSACRRLVASPASYQQQRTSSVSRPNGVPSRTPPMSTAADGCSIGQPSLSSGTYRPTLGMLLHETMHHRAVTWGLPRLSGPAPHILPPWYHHGRHCCVTAGLIDYKCKSSRVPSQ</sequence>
<accession>A0A8X6N0R0</accession>
<organism evidence="2 3">
    <name type="scientific">Nephila pilipes</name>
    <name type="common">Giant wood spider</name>
    <name type="synonym">Nephila maculata</name>
    <dbReference type="NCBI Taxonomy" id="299642"/>
    <lineage>
        <taxon>Eukaryota</taxon>
        <taxon>Metazoa</taxon>
        <taxon>Ecdysozoa</taxon>
        <taxon>Arthropoda</taxon>
        <taxon>Chelicerata</taxon>
        <taxon>Arachnida</taxon>
        <taxon>Araneae</taxon>
        <taxon>Araneomorphae</taxon>
        <taxon>Entelegynae</taxon>
        <taxon>Araneoidea</taxon>
        <taxon>Nephilidae</taxon>
        <taxon>Nephila</taxon>
    </lineage>
</organism>
<evidence type="ECO:0000313" key="3">
    <source>
        <dbReference type="Proteomes" id="UP000887013"/>
    </source>
</evidence>
<dbReference type="EMBL" id="BMAW01004173">
    <property type="protein sequence ID" value="GFS87331.1"/>
    <property type="molecule type" value="Genomic_DNA"/>
</dbReference>
<comment type="caution">
    <text evidence="2">The sequence shown here is derived from an EMBL/GenBank/DDBJ whole genome shotgun (WGS) entry which is preliminary data.</text>
</comment>
<reference evidence="2" key="1">
    <citation type="submission" date="2020-08" db="EMBL/GenBank/DDBJ databases">
        <title>Multicomponent nature underlies the extraordinary mechanical properties of spider dragline silk.</title>
        <authorList>
            <person name="Kono N."/>
            <person name="Nakamura H."/>
            <person name="Mori M."/>
            <person name="Yoshida Y."/>
            <person name="Ohtoshi R."/>
            <person name="Malay A.D."/>
            <person name="Moran D.A.P."/>
            <person name="Tomita M."/>
            <person name="Numata K."/>
            <person name="Arakawa K."/>
        </authorList>
    </citation>
    <scope>NUCLEOTIDE SEQUENCE</scope>
</reference>
<evidence type="ECO:0000313" key="2">
    <source>
        <dbReference type="EMBL" id="GFS87331.1"/>
    </source>
</evidence>
<proteinExistence type="predicted"/>
<feature type="region of interest" description="Disordered" evidence="1">
    <location>
        <begin position="54"/>
        <end position="80"/>
    </location>
</feature>
<dbReference type="Proteomes" id="UP000887013">
    <property type="component" value="Unassembled WGS sequence"/>
</dbReference>
<evidence type="ECO:0000256" key="1">
    <source>
        <dbReference type="SAM" id="MobiDB-lite"/>
    </source>
</evidence>
<gene>
    <name evidence="2" type="ORF">NPIL_396571</name>
</gene>
<keyword evidence="3" id="KW-1185">Reference proteome</keyword>
<name>A0A8X6N0R0_NEPPI</name>
<feature type="compositionally biased region" description="Polar residues" evidence="1">
    <location>
        <begin position="54"/>
        <end position="63"/>
    </location>
</feature>
<dbReference type="AlphaFoldDB" id="A0A8X6N0R0"/>
<protein>
    <submittedName>
        <fullName evidence="2">Uncharacterized protein</fullName>
    </submittedName>
</protein>